<protein>
    <submittedName>
        <fullName evidence="2">Uncharacterized protein</fullName>
    </submittedName>
</protein>
<accession>A0A915HW74</accession>
<keyword evidence="1" id="KW-1185">Reference proteome</keyword>
<dbReference type="AlphaFoldDB" id="A0A915HW74"/>
<name>A0A915HW74_ROMCU</name>
<dbReference type="Proteomes" id="UP000887565">
    <property type="component" value="Unplaced"/>
</dbReference>
<sequence length="304" mass="34072">MESVFGEHMIKSVILEDDGNDQCIIGTDFLAHPHIHAILNFKEKIQDVKLPLKVIASVRPQTELFLNAANDNVLEEIPEQERVSFYEDQSDTFCQPEEIEAKQLIWQAQPSPHQLPSRWLEVTEVAEPIFLLAQVLVSISPHCQQWATSNVFPTTTATIPDVIVQPLPTTSVAAELPIETAVINVTNGQCPLLLVNKMPNSIKLRPNQLLAVAKQALDFTEIHDECQVAIAAADRDLTDHELAPLDKSLPCHTDQQKLDFALNKMNSKTCITNAQKSKALRMLSQNRDVFSLPRDKPTFTKELM</sequence>
<evidence type="ECO:0000313" key="2">
    <source>
        <dbReference type="WBParaSite" id="nRc.2.0.1.t05586-RA"/>
    </source>
</evidence>
<reference evidence="2" key="1">
    <citation type="submission" date="2022-11" db="UniProtKB">
        <authorList>
            <consortium name="WormBaseParasite"/>
        </authorList>
    </citation>
    <scope>IDENTIFICATION</scope>
</reference>
<dbReference type="WBParaSite" id="nRc.2.0.1.t05586-RA">
    <property type="protein sequence ID" value="nRc.2.0.1.t05586-RA"/>
    <property type="gene ID" value="nRc.2.0.1.g05586"/>
</dbReference>
<proteinExistence type="predicted"/>
<evidence type="ECO:0000313" key="1">
    <source>
        <dbReference type="Proteomes" id="UP000887565"/>
    </source>
</evidence>
<organism evidence="1 2">
    <name type="scientific">Romanomermis culicivorax</name>
    <name type="common">Nematode worm</name>
    <dbReference type="NCBI Taxonomy" id="13658"/>
    <lineage>
        <taxon>Eukaryota</taxon>
        <taxon>Metazoa</taxon>
        <taxon>Ecdysozoa</taxon>
        <taxon>Nematoda</taxon>
        <taxon>Enoplea</taxon>
        <taxon>Dorylaimia</taxon>
        <taxon>Mermithida</taxon>
        <taxon>Mermithoidea</taxon>
        <taxon>Mermithidae</taxon>
        <taxon>Romanomermis</taxon>
    </lineage>
</organism>